<name>A0A6J7KS74_9ZZZZ</name>
<dbReference type="CDD" id="cd05151">
    <property type="entry name" value="ChoK-like"/>
    <property type="match status" value="1"/>
</dbReference>
<dbReference type="GO" id="GO:0004305">
    <property type="term" value="F:ethanolamine kinase activity"/>
    <property type="evidence" value="ECO:0007669"/>
    <property type="project" value="TreeGrafter"/>
</dbReference>
<accession>A0A6J7KS74</accession>
<reference evidence="1" key="1">
    <citation type="submission" date="2020-05" db="EMBL/GenBank/DDBJ databases">
        <authorList>
            <person name="Chiriac C."/>
            <person name="Salcher M."/>
            <person name="Ghai R."/>
            <person name="Kavagutti S V."/>
        </authorList>
    </citation>
    <scope>NUCLEOTIDE SEQUENCE</scope>
</reference>
<dbReference type="Gene3D" id="3.30.200.20">
    <property type="entry name" value="Phosphorylase Kinase, domain 1"/>
    <property type="match status" value="1"/>
</dbReference>
<sequence>MTSMLSDLPPEDAARLMSLPCTAESIGIDQLEGGITNRNYRLRRSSGDLVVRLSDPGSSDLAIDRENEYLNTLAAAQAGAGPEVVDYRRGEGILVVRWIEGRTFTTDDVGTPENLPRIASACLALHGGPAFASRFDMFDLQARYLTLVRERGYRLPPRYDEFSPVVERIRLAMRESPEALVPCNNDLLAANFIDDGARVWLIDYEYSGSNEASFELGNIWSESTLSDDLLELLTMSYWGEYSAEKIARARLWALMSKYGWTLWASIQQAVSPIDFDYWSWGMEKYERAVSEFDSSLLDSWLDEVARP</sequence>
<dbReference type="GO" id="GO:0006646">
    <property type="term" value="P:phosphatidylethanolamine biosynthetic process"/>
    <property type="evidence" value="ECO:0007669"/>
    <property type="project" value="TreeGrafter"/>
</dbReference>
<dbReference type="Gene3D" id="3.90.1200.10">
    <property type="match status" value="1"/>
</dbReference>
<proteinExistence type="predicted"/>
<organism evidence="1">
    <name type="scientific">freshwater metagenome</name>
    <dbReference type="NCBI Taxonomy" id="449393"/>
    <lineage>
        <taxon>unclassified sequences</taxon>
        <taxon>metagenomes</taxon>
        <taxon>ecological metagenomes</taxon>
    </lineage>
</organism>
<dbReference type="PANTHER" id="PTHR22603:SF66">
    <property type="entry name" value="ETHANOLAMINE KINASE"/>
    <property type="match status" value="1"/>
</dbReference>
<evidence type="ECO:0000313" key="1">
    <source>
        <dbReference type="EMBL" id="CAB4957723.1"/>
    </source>
</evidence>
<dbReference type="EMBL" id="CAFBNE010000065">
    <property type="protein sequence ID" value="CAB4957723.1"/>
    <property type="molecule type" value="Genomic_DNA"/>
</dbReference>
<protein>
    <submittedName>
        <fullName evidence="1">Unannotated protein</fullName>
    </submittedName>
</protein>
<gene>
    <name evidence="1" type="ORF">UFOPK3772_01989</name>
</gene>
<dbReference type="AlphaFoldDB" id="A0A6J7KS74"/>
<dbReference type="Pfam" id="PF01633">
    <property type="entry name" value="Choline_kinase"/>
    <property type="match status" value="1"/>
</dbReference>
<dbReference type="InterPro" id="IPR011009">
    <property type="entry name" value="Kinase-like_dom_sf"/>
</dbReference>
<dbReference type="GO" id="GO:0005737">
    <property type="term" value="C:cytoplasm"/>
    <property type="evidence" value="ECO:0007669"/>
    <property type="project" value="TreeGrafter"/>
</dbReference>
<dbReference type="PANTHER" id="PTHR22603">
    <property type="entry name" value="CHOLINE/ETHANOALAMINE KINASE"/>
    <property type="match status" value="1"/>
</dbReference>
<dbReference type="SUPFAM" id="SSF56112">
    <property type="entry name" value="Protein kinase-like (PK-like)"/>
    <property type="match status" value="1"/>
</dbReference>